<dbReference type="InterPro" id="IPR032867">
    <property type="entry name" value="DYW_dom"/>
</dbReference>
<protein>
    <recommendedName>
        <fullName evidence="1">DYW domain-containing protein</fullName>
    </recommendedName>
</protein>
<organism evidence="2">
    <name type="scientific">Arundo donax</name>
    <name type="common">Giant reed</name>
    <name type="synonym">Donax arundinaceus</name>
    <dbReference type="NCBI Taxonomy" id="35708"/>
    <lineage>
        <taxon>Eukaryota</taxon>
        <taxon>Viridiplantae</taxon>
        <taxon>Streptophyta</taxon>
        <taxon>Embryophyta</taxon>
        <taxon>Tracheophyta</taxon>
        <taxon>Spermatophyta</taxon>
        <taxon>Magnoliopsida</taxon>
        <taxon>Liliopsida</taxon>
        <taxon>Poales</taxon>
        <taxon>Poaceae</taxon>
        <taxon>PACMAD clade</taxon>
        <taxon>Arundinoideae</taxon>
        <taxon>Arundineae</taxon>
        <taxon>Arundo</taxon>
    </lineage>
</organism>
<evidence type="ECO:0000259" key="1">
    <source>
        <dbReference type="Pfam" id="PF14432"/>
    </source>
</evidence>
<dbReference type="EMBL" id="GBRH01249477">
    <property type="protein sequence ID" value="JAD48418.1"/>
    <property type="molecule type" value="Transcribed_RNA"/>
</dbReference>
<feature type="domain" description="DYW" evidence="1">
    <location>
        <begin position="96"/>
        <end position="156"/>
    </location>
</feature>
<dbReference type="GO" id="GO:0008270">
    <property type="term" value="F:zinc ion binding"/>
    <property type="evidence" value="ECO:0007669"/>
    <property type="project" value="InterPro"/>
</dbReference>
<evidence type="ECO:0000313" key="2">
    <source>
        <dbReference type="EMBL" id="JAD48418.1"/>
    </source>
</evidence>
<accession>A0A0A9AES9</accession>
<sequence length="157" mass="17560">MFSADELTLLVLSSPPRMLTWVDARNANSQLGSSVQGACAVCPFPLLMPLLGRWTLYKRSGDHSHPRSYWIYAMLDQIGKDLSLKGHKPATEGVSQSVTSDIDDEDNQVCNSQHSDKMAVFFGPLINARRRASCYPKERGIVKTLRICEDRDSVMKD</sequence>
<dbReference type="Pfam" id="PF14432">
    <property type="entry name" value="DYW_deaminase"/>
    <property type="match status" value="1"/>
</dbReference>
<name>A0A0A9AES9_ARUDO</name>
<reference evidence="2" key="2">
    <citation type="journal article" date="2015" name="Data Brief">
        <title>Shoot transcriptome of the giant reed, Arundo donax.</title>
        <authorList>
            <person name="Barrero R.A."/>
            <person name="Guerrero F.D."/>
            <person name="Moolhuijzen P."/>
            <person name="Goolsby J.A."/>
            <person name="Tidwell J."/>
            <person name="Bellgard S.E."/>
            <person name="Bellgard M.I."/>
        </authorList>
    </citation>
    <scope>NUCLEOTIDE SEQUENCE</scope>
    <source>
        <tissue evidence="2">Shoot tissue taken approximately 20 cm above the soil surface</tissue>
    </source>
</reference>
<dbReference type="AlphaFoldDB" id="A0A0A9AES9"/>
<reference evidence="2" key="1">
    <citation type="submission" date="2014-09" db="EMBL/GenBank/DDBJ databases">
        <authorList>
            <person name="Magalhaes I.L.F."/>
            <person name="Oliveira U."/>
            <person name="Santos F.R."/>
            <person name="Vidigal T.H.D.A."/>
            <person name="Brescovit A.D."/>
            <person name="Santos A.J."/>
        </authorList>
    </citation>
    <scope>NUCLEOTIDE SEQUENCE</scope>
    <source>
        <tissue evidence="2">Shoot tissue taken approximately 20 cm above the soil surface</tissue>
    </source>
</reference>
<proteinExistence type="predicted"/>